<dbReference type="Gene3D" id="3.30.565.10">
    <property type="entry name" value="Histidine kinase-like ATPase, C-terminal domain"/>
    <property type="match status" value="1"/>
</dbReference>
<dbReference type="GO" id="GO:0016020">
    <property type="term" value="C:membrane"/>
    <property type="evidence" value="ECO:0007669"/>
    <property type="project" value="InterPro"/>
</dbReference>
<evidence type="ECO:0000256" key="5">
    <source>
        <dbReference type="ARBA" id="ARBA00022741"/>
    </source>
</evidence>
<organism evidence="13 14">
    <name type="scientific">Actinoplanes nipponensis</name>
    <dbReference type="NCBI Taxonomy" id="135950"/>
    <lineage>
        <taxon>Bacteria</taxon>
        <taxon>Bacillati</taxon>
        <taxon>Actinomycetota</taxon>
        <taxon>Actinomycetes</taxon>
        <taxon>Micromonosporales</taxon>
        <taxon>Micromonosporaceae</taxon>
        <taxon>Actinoplanes</taxon>
    </lineage>
</organism>
<dbReference type="GO" id="GO:0005524">
    <property type="term" value="F:ATP binding"/>
    <property type="evidence" value="ECO:0007669"/>
    <property type="project" value="UniProtKB-KW"/>
</dbReference>
<feature type="transmembrane region" description="Helical" evidence="9">
    <location>
        <begin position="110"/>
        <end position="131"/>
    </location>
</feature>
<keyword evidence="5" id="KW-0547">Nucleotide-binding</keyword>
<protein>
    <recommendedName>
        <fullName evidence="2">histidine kinase</fullName>
        <ecNumber evidence="2">2.7.13.3</ecNumber>
    </recommendedName>
</protein>
<dbReference type="Pfam" id="PF23539">
    <property type="entry name" value="DUF7134"/>
    <property type="match status" value="1"/>
</dbReference>
<evidence type="ECO:0000256" key="2">
    <source>
        <dbReference type="ARBA" id="ARBA00012438"/>
    </source>
</evidence>
<feature type="domain" description="DUF7134" evidence="12">
    <location>
        <begin position="9"/>
        <end position="132"/>
    </location>
</feature>
<keyword evidence="9" id="KW-0812">Transmembrane</keyword>
<evidence type="ECO:0000313" key="13">
    <source>
        <dbReference type="EMBL" id="GIE47456.1"/>
    </source>
</evidence>
<evidence type="ECO:0000256" key="3">
    <source>
        <dbReference type="ARBA" id="ARBA00022553"/>
    </source>
</evidence>
<evidence type="ECO:0000256" key="4">
    <source>
        <dbReference type="ARBA" id="ARBA00022679"/>
    </source>
</evidence>
<comment type="caution">
    <text evidence="13">The sequence shown here is derived from an EMBL/GenBank/DDBJ whole genome shotgun (WGS) entry which is preliminary data.</text>
</comment>
<dbReference type="AlphaFoldDB" id="A0A919JBR4"/>
<dbReference type="Gene3D" id="1.20.5.1930">
    <property type="match status" value="1"/>
</dbReference>
<dbReference type="Pfam" id="PF02518">
    <property type="entry name" value="HATPase_c"/>
    <property type="match status" value="1"/>
</dbReference>
<sequence length="387" mass="40744">MRVIGHLQQAVQHRPHLADLAVALVILLVTLLTTAAPDQLPDGVPSAWAALACGILLLRRRWPYAVLVVSTIAAEAHLAGNHGRGGTLILAAPLFALYTVADLSDRRRALLVSGLVVAAVGALHTVGIPARRLGPENLALAALGGLAVAAGTASRHRRAYLAEVVRRAEDAERDRDADSRRRLTEERLRIARELHDSVGHHLALINVQAGVTGHLLTGAPEPVRETLAQIRQSSRAALDELRDSVGLLRRPGDAAPLQPGAGLTTLDDLLDTFRRAGLRITAHVDRPAALSWAADHTAYRVIQEALTNARKHAGSARVAVTLHHDGDALTVIVDNDGPPAGPAGDAYRPGHGIAGMRERVTALGGTLLAGPRPTGGFRVTAVIPAAP</sequence>
<evidence type="ECO:0000256" key="6">
    <source>
        <dbReference type="ARBA" id="ARBA00022777"/>
    </source>
</evidence>
<dbReference type="PANTHER" id="PTHR24421">
    <property type="entry name" value="NITRATE/NITRITE SENSOR PROTEIN NARX-RELATED"/>
    <property type="match status" value="1"/>
</dbReference>
<keyword evidence="7" id="KW-0067">ATP-binding</keyword>
<gene>
    <name evidence="13" type="ORF">Ani05nite_09900</name>
</gene>
<keyword evidence="14" id="KW-1185">Reference proteome</keyword>
<feature type="domain" description="Signal transduction histidine kinase subgroup 3 dimerisation and phosphoacceptor" evidence="11">
    <location>
        <begin position="186"/>
        <end position="252"/>
    </location>
</feature>
<comment type="catalytic activity">
    <reaction evidence="1">
        <text>ATP + protein L-histidine = ADP + protein N-phospho-L-histidine.</text>
        <dbReference type="EC" id="2.7.13.3"/>
    </reaction>
</comment>
<keyword evidence="9" id="KW-1133">Transmembrane helix</keyword>
<evidence type="ECO:0000259" key="11">
    <source>
        <dbReference type="Pfam" id="PF07730"/>
    </source>
</evidence>
<dbReference type="InterPro" id="IPR055558">
    <property type="entry name" value="DUF7134"/>
</dbReference>
<dbReference type="CDD" id="cd16917">
    <property type="entry name" value="HATPase_UhpB-NarQ-NarX-like"/>
    <property type="match status" value="1"/>
</dbReference>
<dbReference type="InterPro" id="IPR011712">
    <property type="entry name" value="Sig_transdc_His_kin_sub3_dim/P"/>
</dbReference>
<evidence type="ECO:0000259" key="12">
    <source>
        <dbReference type="Pfam" id="PF23539"/>
    </source>
</evidence>
<keyword evidence="9" id="KW-0472">Membrane</keyword>
<dbReference type="EC" id="2.7.13.3" evidence="2"/>
<evidence type="ECO:0000259" key="10">
    <source>
        <dbReference type="Pfam" id="PF02518"/>
    </source>
</evidence>
<dbReference type="PANTHER" id="PTHR24421:SF10">
    <property type="entry name" value="NITRATE_NITRITE SENSOR PROTEIN NARQ"/>
    <property type="match status" value="1"/>
</dbReference>
<keyword evidence="3" id="KW-0597">Phosphoprotein</keyword>
<dbReference type="EMBL" id="BOMQ01000011">
    <property type="protein sequence ID" value="GIE47456.1"/>
    <property type="molecule type" value="Genomic_DNA"/>
</dbReference>
<dbReference type="InterPro" id="IPR050482">
    <property type="entry name" value="Sensor_HK_TwoCompSys"/>
</dbReference>
<dbReference type="InterPro" id="IPR036890">
    <property type="entry name" value="HATPase_C_sf"/>
</dbReference>
<feature type="transmembrane region" description="Helical" evidence="9">
    <location>
        <begin position="86"/>
        <end position="103"/>
    </location>
</feature>
<name>A0A919JBR4_9ACTN</name>
<evidence type="ECO:0000256" key="1">
    <source>
        <dbReference type="ARBA" id="ARBA00000085"/>
    </source>
</evidence>
<proteinExistence type="predicted"/>
<accession>A0A919JBR4</accession>
<keyword evidence="4" id="KW-0808">Transferase</keyword>
<dbReference type="GO" id="GO:0000155">
    <property type="term" value="F:phosphorelay sensor kinase activity"/>
    <property type="evidence" value="ECO:0007669"/>
    <property type="project" value="InterPro"/>
</dbReference>
<dbReference type="Proteomes" id="UP000647172">
    <property type="component" value="Unassembled WGS sequence"/>
</dbReference>
<evidence type="ECO:0000256" key="8">
    <source>
        <dbReference type="ARBA" id="ARBA00023012"/>
    </source>
</evidence>
<evidence type="ECO:0000256" key="9">
    <source>
        <dbReference type="SAM" id="Phobius"/>
    </source>
</evidence>
<keyword evidence="6 13" id="KW-0418">Kinase</keyword>
<evidence type="ECO:0000256" key="7">
    <source>
        <dbReference type="ARBA" id="ARBA00022840"/>
    </source>
</evidence>
<feature type="domain" description="Histidine kinase/HSP90-like ATPase" evidence="10">
    <location>
        <begin position="298"/>
        <end position="386"/>
    </location>
</feature>
<dbReference type="RefSeq" id="WP_203765529.1">
    <property type="nucleotide sequence ID" value="NZ_BAAAYJ010000076.1"/>
</dbReference>
<evidence type="ECO:0000313" key="14">
    <source>
        <dbReference type="Proteomes" id="UP000647172"/>
    </source>
</evidence>
<dbReference type="SUPFAM" id="SSF55874">
    <property type="entry name" value="ATPase domain of HSP90 chaperone/DNA topoisomerase II/histidine kinase"/>
    <property type="match status" value="1"/>
</dbReference>
<feature type="transmembrane region" description="Helical" evidence="9">
    <location>
        <begin position="20"/>
        <end position="37"/>
    </location>
</feature>
<keyword evidence="8" id="KW-0902">Two-component regulatory system</keyword>
<dbReference type="GO" id="GO:0046983">
    <property type="term" value="F:protein dimerization activity"/>
    <property type="evidence" value="ECO:0007669"/>
    <property type="project" value="InterPro"/>
</dbReference>
<dbReference type="InterPro" id="IPR003594">
    <property type="entry name" value="HATPase_dom"/>
</dbReference>
<reference evidence="13" key="1">
    <citation type="submission" date="2021-01" db="EMBL/GenBank/DDBJ databases">
        <title>Whole genome shotgun sequence of Actinoplanes nipponensis NBRC 14063.</title>
        <authorList>
            <person name="Komaki H."/>
            <person name="Tamura T."/>
        </authorList>
    </citation>
    <scope>NUCLEOTIDE SEQUENCE</scope>
    <source>
        <strain evidence="13">NBRC 14063</strain>
    </source>
</reference>
<dbReference type="Pfam" id="PF07730">
    <property type="entry name" value="HisKA_3"/>
    <property type="match status" value="1"/>
</dbReference>